<dbReference type="EMBL" id="JAEPBG010000006">
    <property type="protein sequence ID" value="MBK4736009.1"/>
    <property type="molecule type" value="Genomic_DNA"/>
</dbReference>
<feature type="compositionally biased region" description="Pro residues" evidence="1">
    <location>
        <begin position="151"/>
        <end position="179"/>
    </location>
</feature>
<sequence>MSTTRLERTAMHFADTFDTAEISGRATYQTTGTEIEETRNAGPPSSDSRSHGPSAVPNQSTAMPVADKVHSQVFGTVKVCFYQYNSRRIIRAIARKNGIAKERIFTPEIARARCVVFDMLSAIDWVKEVGFRDVEPMDSFALPSLVAAYAPPSPREAPPPAAPAPRPRPQQRAAPPPPERPPDQAPRAPAAAPPESSPKHSPSPTATRSEPVEGTISFLGKTTRPAWQGKPGYTTFAIKVKRPSGYEKEFLGEHLAELAKLHRLRNGMPIRIQLLGKRHFTVEVRDGEFETRYMNEYSITVL</sequence>
<feature type="region of interest" description="Disordered" evidence="1">
    <location>
        <begin position="151"/>
        <end position="213"/>
    </location>
</feature>
<evidence type="ECO:0000313" key="3">
    <source>
        <dbReference type="Proteomes" id="UP000622890"/>
    </source>
</evidence>
<feature type="region of interest" description="Disordered" evidence="1">
    <location>
        <begin position="30"/>
        <end position="63"/>
    </location>
</feature>
<name>A0A934SUV7_9BURK</name>
<accession>A0A934SUV7</accession>
<reference evidence="2" key="1">
    <citation type="submission" date="2021-01" db="EMBL/GenBank/DDBJ databases">
        <title>Genome sequence of strain Noviherbaspirillum sp. DKR-6.</title>
        <authorList>
            <person name="Chaudhary D.K."/>
        </authorList>
    </citation>
    <scope>NUCLEOTIDE SEQUENCE</scope>
    <source>
        <strain evidence="2">DKR-6</strain>
    </source>
</reference>
<dbReference type="RefSeq" id="WP_200592983.1">
    <property type="nucleotide sequence ID" value="NZ_JAEPBG010000006.1"/>
</dbReference>
<feature type="compositionally biased region" description="Polar residues" evidence="1">
    <location>
        <begin position="199"/>
        <end position="208"/>
    </location>
</feature>
<gene>
    <name evidence="2" type="ORF">JJB74_15415</name>
</gene>
<evidence type="ECO:0000256" key="1">
    <source>
        <dbReference type="SAM" id="MobiDB-lite"/>
    </source>
</evidence>
<protein>
    <submittedName>
        <fullName evidence="2">Uncharacterized protein</fullName>
    </submittedName>
</protein>
<organism evidence="2 3">
    <name type="scientific">Noviherbaspirillum pedocola</name>
    <dbReference type="NCBI Taxonomy" id="2801341"/>
    <lineage>
        <taxon>Bacteria</taxon>
        <taxon>Pseudomonadati</taxon>
        <taxon>Pseudomonadota</taxon>
        <taxon>Betaproteobacteria</taxon>
        <taxon>Burkholderiales</taxon>
        <taxon>Oxalobacteraceae</taxon>
        <taxon>Noviherbaspirillum</taxon>
    </lineage>
</organism>
<keyword evidence="3" id="KW-1185">Reference proteome</keyword>
<dbReference type="AlphaFoldDB" id="A0A934SUV7"/>
<comment type="caution">
    <text evidence="2">The sequence shown here is derived from an EMBL/GenBank/DDBJ whole genome shotgun (WGS) entry which is preliminary data.</text>
</comment>
<proteinExistence type="predicted"/>
<evidence type="ECO:0000313" key="2">
    <source>
        <dbReference type="EMBL" id="MBK4736009.1"/>
    </source>
</evidence>
<dbReference type="Proteomes" id="UP000622890">
    <property type="component" value="Unassembled WGS sequence"/>
</dbReference>